<evidence type="ECO:0000313" key="10">
    <source>
        <dbReference type="EMBL" id="MDO5457402.1"/>
    </source>
</evidence>
<dbReference type="Pfam" id="PF12849">
    <property type="entry name" value="PBP_like_2"/>
    <property type="match status" value="2"/>
</dbReference>
<proteinExistence type="inferred from homology"/>
<keyword evidence="8" id="KW-0449">Lipoprotein</keyword>
<dbReference type="PANTHER" id="PTHR30570">
    <property type="entry name" value="PERIPLASMIC PHOSPHATE BINDING COMPONENT OF PHOSPHATE ABC TRANSPORTER"/>
    <property type="match status" value="1"/>
</dbReference>
<evidence type="ECO:0000256" key="8">
    <source>
        <dbReference type="ARBA" id="ARBA00023288"/>
    </source>
</evidence>
<keyword evidence="5" id="KW-0592">Phosphate transport</keyword>
<reference evidence="10" key="1">
    <citation type="submission" date="2023-07" db="EMBL/GenBank/DDBJ databases">
        <title>Between Cages and Wild: Unraveling the Impact of Captivity on Animal Microbiomes and Antimicrobial Resistance.</title>
        <authorList>
            <person name="Schmartz G.P."/>
            <person name="Rehner J."/>
            <person name="Schuff M.J."/>
            <person name="Becker S.L."/>
            <person name="Kravczyk M."/>
            <person name="Gurevich A."/>
            <person name="Francke R."/>
            <person name="Mueller R."/>
            <person name="Keller V."/>
            <person name="Keller A."/>
        </authorList>
    </citation>
    <scope>NUCLEOTIDE SEQUENCE</scope>
    <source>
        <strain evidence="10">S39M_St_73</strain>
    </source>
</reference>
<dbReference type="AlphaFoldDB" id="A0AA43UCE4"/>
<gene>
    <name evidence="10" type="ORF">Q4F26_03570</name>
</gene>
<sequence length="302" mass="31815">MNWTRTGKWLTTVAAALTLAACGNGGNEEETSDTDTASGDFDASQSIAVISREDGSGTRDAFTEITAVYDEDSEIDNTTAEAGIQNSTGAVLSTVAGDPVAIGYVSTGSLDDSVKTVNIDGFEPTAESIQAEEYPIYRPFNVAYGEELSAEAQDFWNFVLSPEAQAIVEEEGYIAISEDEQEEYTADESVSGDVTISGSTSVEPAMQAIADAYQAENPDVTINIQANGSGAGMEDAMTGANDIGMASRALDEEEAAALTSQPMALDGIAIIVHHDNPVEDLTVEQVQQIYTGEVTTWDEVSA</sequence>
<comment type="function">
    <text evidence="1">Part of the ABC transporter complex PstSACB involved in phosphate import.</text>
</comment>
<accession>A0AA43UCE4</accession>
<dbReference type="Gene3D" id="3.40.190.10">
    <property type="entry name" value="Periplasmic binding protein-like II"/>
    <property type="match status" value="2"/>
</dbReference>
<keyword evidence="6" id="KW-0732">Signal</keyword>
<protein>
    <submittedName>
        <fullName evidence="10">Extracellular solute-binding protein</fullName>
    </submittedName>
</protein>
<keyword evidence="11" id="KW-1185">Reference proteome</keyword>
<evidence type="ECO:0000256" key="2">
    <source>
        <dbReference type="ARBA" id="ARBA00004193"/>
    </source>
</evidence>
<evidence type="ECO:0000313" key="11">
    <source>
        <dbReference type="Proteomes" id="UP001171751"/>
    </source>
</evidence>
<keyword evidence="7" id="KW-0564">Palmitate</keyword>
<name>A0AA43UCE4_9LACT</name>
<dbReference type="InterPro" id="IPR024370">
    <property type="entry name" value="PBP_domain"/>
</dbReference>
<comment type="similarity">
    <text evidence="3">Belongs to the PstS family.</text>
</comment>
<comment type="subunit">
    <text evidence="4">The complex is composed of two ATP-binding proteins (PstB), two transmembrane proteins (PstC and PstA) and a solute-binding protein (PstS).</text>
</comment>
<dbReference type="InterPro" id="IPR050811">
    <property type="entry name" value="Phosphate_ABC_transporter"/>
</dbReference>
<dbReference type="PROSITE" id="PS51257">
    <property type="entry name" value="PROKAR_LIPOPROTEIN"/>
    <property type="match status" value="1"/>
</dbReference>
<feature type="domain" description="PBP" evidence="9">
    <location>
        <begin position="186"/>
        <end position="299"/>
    </location>
</feature>
<dbReference type="EMBL" id="JAUNQW010000010">
    <property type="protein sequence ID" value="MDO5457402.1"/>
    <property type="molecule type" value="Genomic_DNA"/>
</dbReference>
<feature type="domain" description="PBP" evidence="9">
    <location>
        <begin position="43"/>
        <end position="163"/>
    </location>
</feature>
<dbReference type="SUPFAM" id="SSF53850">
    <property type="entry name" value="Periplasmic binding protein-like II"/>
    <property type="match status" value="2"/>
</dbReference>
<evidence type="ECO:0000256" key="5">
    <source>
        <dbReference type="ARBA" id="ARBA00022592"/>
    </source>
</evidence>
<evidence type="ECO:0000256" key="1">
    <source>
        <dbReference type="ARBA" id="ARBA00002841"/>
    </source>
</evidence>
<evidence type="ECO:0000256" key="4">
    <source>
        <dbReference type="ARBA" id="ARBA00011529"/>
    </source>
</evidence>
<dbReference type="PANTHER" id="PTHR30570:SF1">
    <property type="entry name" value="PHOSPHATE-BINDING PROTEIN PSTS"/>
    <property type="match status" value="1"/>
</dbReference>
<comment type="caution">
    <text evidence="10">The sequence shown here is derived from an EMBL/GenBank/DDBJ whole genome shotgun (WGS) entry which is preliminary data.</text>
</comment>
<evidence type="ECO:0000256" key="3">
    <source>
        <dbReference type="ARBA" id="ARBA00008725"/>
    </source>
</evidence>
<evidence type="ECO:0000259" key="9">
    <source>
        <dbReference type="Pfam" id="PF12849"/>
    </source>
</evidence>
<evidence type="ECO:0000256" key="7">
    <source>
        <dbReference type="ARBA" id="ARBA00023139"/>
    </source>
</evidence>
<dbReference type="GO" id="GO:0005886">
    <property type="term" value="C:plasma membrane"/>
    <property type="evidence" value="ECO:0007669"/>
    <property type="project" value="UniProtKB-SubCell"/>
</dbReference>
<comment type="subcellular location">
    <subcellularLocation>
        <location evidence="2">Cell membrane</location>
        <topology evidence="2">Lipid-anchor</topology>
    </subcellularLocation>
</comment>
<dbReference type="Proteomes" id="UP001171751">
    <property type="component" value="Unassembled WGS sequence"/>
</dbReference>
<evidence type="ECO:0000256" key="6">
    <source>
        <dbReference type="ARBA" id="ARBA00022729"/>
    </source>
</evidence>
<dbReference type="GO" id="GO:0006817">
    <property type="term" value="P:phosphate ion transport"/>
    <property type="evidence" value="ECO:0007669"/>
    <property type="project" value="UniProtKB-KW"/>
</dbReference>
<organism evidence="10 11">
    <name type="scientific">Atopococcus tabaci</name>
    <dbReference type="NCBI Taxonomy" id="269774"/>
    <lineage>
        <taxon>Bacteria</taxon>
        <taxon>Bacillati</taxon>
        <taxon>Bacillota</taxon>
        <taxon>Bacilli</taxon>
        <taxon>Lactobacillales</taxon>
        <taxon>Carnobacteriaceae</taxon>
        <taxon>Atopococcus</taxon>
    </lineage>
</organism>
<keyword evidence="5" id="KW-0813">Transport</keyword>